<dbReference type="Gene3D" id="2.60.120.200">
    <property type="match status" value="1"/>
</dbReference>
<proteinExistence type="predicted"/>
<reference evidence="2" key="1">
    <citation type="submission" date="2018-11" db="EMBL/GenBank/DDBJ databases">
        <authorList>
            <consortium name="Genoscope - CEA"/>
            <person name="William W."/>
        </authorList>
    </citation>
    <scope>NUCLEOTIDE SEQUENCE</scope>
</reference>
<evidence type="ECO:0000313" key="2">
    <source>
        <dbReference type="EMBL" id="VDD32668.1"/>
    </source>
</evidence>
<protein>
    <recommendedName>
        <fullName evidence="3">Legume lectin domain-containing protein</fullName>
    </recommendedName>
</protein>
<keyword evidence="1" id="KW-0732">Signal</keyword>
<evidence type="ECO:0008006" key="3">
    <source>
        <dbReference type="Google" id="ProtNLM"/>
    </source>
</evidence>
<dbReference type="EMBL" id="LR031875">
    <property type="protein sequence ID" value="VDD32668.1"/>
    <property type="molecule type" value="Genomic_DNA"/>
</dbReference>
<dbReference type="AlphaFoldDB" id="A0A3P6E038"/>
<feature type="signal peptide" evidence="1">
    <location>
        <begin position="1"/>
        <end position="24"/>
    </location>
</feature>
<dbReference type="SUPFAM" id="SSF49899">
    <property type="entry name" value="Concanavalin A-like lectins/glucanases"/>
    <property type="match status" value="1"/>
</dbReference>
<dbReference type="InterPro" id="IPR013320">
    <property type="entry name" value="ConA-like_dom_sf"/>
</dbReference>
<evidence type="ECO:0000256" key="1">
    <source>
        <dbReference type="SAM" id="SignalP"/>
    </source>
</evidence>
<organism evidence="2">
    <name type="scientific">Brassica oleracea</name>
    <name type="common">Wild cabbage</name>
    <dbReference type="NCBI Taxonomy" id="3712"/>
    <lineage>
        <taxon>Eukaryota</taxon>
        <taxon>Viridiplantae</taxon>
        <taxon>Streptophyta</taxon>
        <taxon>Embryophyta</taxon>
        <taxon>Tracheophyta</taxon>
        <taxon>Spermatophyta</taxon>
        <taxon>Magnoliopsida</taxon>
        <taxon>eudicotyledons</taxon>
        <taxon>Gunneridae</taxon>
        <taxon>Pentapetalae</taxon>
        <taxon>rosids</taxon>
        <taxon>malvids</taxon>
        <taxon>Brassicales</taxon>
        <taxon>Brassicaceae</taxon>
        <taxon>Brassiceae</taxon>
        <taxon>Brassica</taxon>
    </lineage>
</organism>
<accession>A0A3P6E038</accession>
<name>A0A3P6E038_BRAOL</name>
<feature type="chain" id="PRO_5018188686" description="Legume lectin domain-containing protein" evidence="1">
    <location>
        <begin position="25"/>
        <end position="117"/>
    </location>
</feature>
<sequence>MAGVLGHICVWVLICIHVTPLVLAQGGTQFVHYDFRKADLYRDGMATIEDGVLQITGNTTKSTGHAFHKTPHEVHNFVFKFVFIFNRVYLCNPSTAQPHFFWSRYGYCGSSYHRPQV</sequence>
<gene>
    <name evidence="2" type="ORF">BOLC9T57991H</name>
</gene>